<dbReference type="EMBL" id="CADCVQ010000009">
    <property type="protein sequence ID" value="CAA9472489.1"/>
    <property type="molecule type" value="Genomic_DNA"/>
</dbReference>
<accession>A0A6J4RNJ8</accession>
<gene>
    <name evidence="2" type="ORF">AVDCRST_MAG67-298</name>
</gene>
<feature type="compositionally biased region" description="Polar residues" evidence="1">
    <location>
        <begin position="120"/>
        <end position="129"/>
    </location>
</feature>
<feature type="region of interest" description="Disordered" evidence="1">
    <location>
        <begin position="93"/>
        <end position="139"/>
    </location>
</feature>
<protein>
    <submittedName>
        <fullName evidence="2">Uncharacterized protein</fullName>
    </submittedName>
</protein>
<proteinExistence type="predicted"/>
<organism evidence="2">
    <name type="scientific">uncultured Solirubrobacteraceae bacterium</name>
    <dbReference type="NCBI Taxonomy" id="1162706"/>
    <lineage>
        <taxon>Bacteria</taxon>
        <taxon>Bacillati</taxon>
        <taxon>Actinomycetota</taxon>
        <taxon>Thermoleophilia</taxon>
        <taxon>Solirubrobacterales</taxon>
        <taxon>Solirubrobacteraceae</taxon>
        <taxon>environmental samples</taxon>
    </lineage>
</organism>
<feature type="non-terminal residue" evidence="2">
    <location>
        <position position="1"/>
    </location>
</feature>
<sequence length="152" mass="16275">CWRSGYSERSRRGQARSCCRRRPIRRVRRCSRGWRCTPASTSAGRSLHCCGRDCRPPTRGPRCAAQHGRCGGCWVPNRVSCSTAATRSGCAAAPTCRSSSATPLPATSPRRSSSAAASCWPTSATTSAGSWPRGPTTQSACRRCARRCPPSA</sequence>
<reference evidence="2" key="1">
    <citation type="submission" date="2020-02" db="EMBL/GenBank/DDBJ databases">
        <authorList>
            <person name="Meier V. D."/>
        </authorList>
    </citation>
    <scope>NUCLEOTIDE SEQUENCE</scope>
    <source>
        <strain evidence="2">AVDCRST_MAG67</strain>
    </source>
</reference>
<name>A0A6J4RNJ8_9ACTN</name>
<evidence type="ECO:0000256" key="1">
    <source>
        <dbReference type="SAM" id="MobiDB-lite"/>
    </source>
</evidence>
<feature type="compositionally biased region" description="Low complexity" evidence="1">
    <location>
        <begin position="98"/>
        <end position="118"/>
    </location>
</feature>
<feature type="non-terminal residue" evidence="2">
    <location>
        <position position="152"/>
    </location>
</feature>
<dbReference type="AlphaFoldDB" id="A0A6J4RNJ8"/>
<evidence type="ECO:0000313" key="2">
    <source>
        <dbReference type="EMBL" id="CAA9472489.1"/>
    </source>
</evidence>